<evidence type="ECO:0000313" key="7">
    <source>
        <dbReference type="Proteomes" id="UP000440498"/>
    </source>
</evidence>
<dbReference type="CDD" id="cd01392">
    <property type="entry name" value="HTH_LacI"/>
    <property type="match status" value="1"/>
</dbReference>
<dbReference type="PANTHER" id="PTHR30146:SF33">
    <property type="entry name" value="TRANSCRIPTIONAL REGULATOR"/>
    <property type="match status" value="1"/>
</dbReference>
<organism evidence="6 7">
    <name type="scientific">Rugamonas aquatica</name>
    <dbReference type="NCBI Taxonomy" id="2743357"/>
    <lineage>
        <taxon>Bacteria</taxon>
        <taxon>Pseudomonadati</taxon>
        <taxon>Pseudomonadota</taxon>
        <taxon>Betaproteobacteria</taxon>
        <taxon>Burkholderiales</taxon>
        <taxon>Oxalobacteraceae</taxon>
        <taxon>Telluria group</taxon>
        <taxon>Rugamonas</taxon>
    </lineage>
</organism>
<keyword evidence="3" id="KW-0804">Transcription</keyword>
<dbReference type="GO" id="GO:0000976">
    <property type="term" value="F:transcription cis-regulatory region binding"/>
    <property type="evidence" value="ECO:0007669"/>
    <property type="project" value="TreeGrafter"/>
</dbReference>
<dbReference type="PROSITE" id="PS50932">
    <property type="entry name" value="HTH_LACI_2"/>
    <property type="match status" value="1"/>
</dbReference>
<dbReference type="SUPFAM" id="SSF47413">
    <property type="entry name" value="lambda repressor-like DNA-binding domains"/>
    <property type="match status" value="1"/>
</dbReference>
<dbReference type="Gene3D" id="3.40.50.2300">
    <property type="match status" value="2"/>
</dbReference>
<feature type="domain" description="HTH lacI-type" evidence="5">
    <location>
        <begin position="27"/>
        <end position="81"/>
    </location>
</feature>
<dbReference type="Gene3D" id="1.10.260.40">
    <property type="entry name" value="lambda repressor-like DNA-binding domains"/>
    <property type="match status" value="1"/>
</dbReference>
<dbReference type="RefSeq" id="WP_152836897.1">
    <property type="nucleotide sequence ID" value="NZ_WHUG01000002.1"/>
</dbReference>
<dbReference type="EMBL" id="WHUG01000002">
    <property type="protein sequence ID" value="MQA37544.1"/>
    <property type="molecule type" value="Genomic_DNA"/>
</dbReference>
<keyword evidence="7" id="KW-1185">Reference proteome</keyword>
<sequence length="357" mass="38144">MDDTPDHNTEPPVAAPPRRSRRKSGGTTLRDVAKLAGVAPITASRALNTPNAVSDAILERVRAAVEQTGYVPNMLAGGLASRKSRLVAAVIPTISGNVFLEMVQALTASLAASGYQLMLGQSGYEDSREDELLEAIIGRRPDGVVLTGIMRSPQGRQRLLTSGIPVVETWDLTPDPIDMLIGFSHEKVGEEVARYLHARGKRRVATLSANDQRAMRRMKAFSEAAIELGMARPGETEVPGWVVPAPTNVGLGRSGLRELLARHPDIDALFCSSDMVALGVLTEAQAQGIAVPDQLAVVGLGDLSFARDLQPALTTVRIDGATIGSTAARFIVDRSQEREVRDGIIDIGFSIIERDSA</sequence>
<evidence type="ECO:0000256" key="1">
    <source>
        <dbReference type="ARBA" id="ARBA00023015"/>
    </source>
</evidence>
<dbReference type="AlphaFoldDB" id="A0A6A7MXR2"/>
<reference evidence="6 7" key="1">
    <citation type="submission" date="2019-10" db="EMBL/GenBank/DDBJ databases">
        <title>Two novel species isolated from a subtropical stream in China.</title>
        <authorList>
            <person name="Lu H."/>
        </authorList>
    </citation>
    <scope>NUCLEOTIDE SEQUENCE [LARGE SCALE GENOMIC DNA]</scope>
    <source>
        <strain evidence="6 7">FT29W</strain>
    </source>
</reference>
<dbReference type="Pfam" id="PF00356">
    <property type="entry name" value="LacI"/>
    <property type="match status" value="1"/>
</dbReference>
<comment type="caution">
    <text evidence="6">The sequence shown here is derived from an EMBL/GenBank/DDBJ whole genome shotgun (WGS) entry which is preliminary data.</text>
</comment>
<dbReference type="InterPro" id="IPR046335">
    <property type="entry name" value="LacI/GalR-like_sensor"/>
</dbReference>
<evidence type="ECO:0000256" key="2">
    <source>
        <dbReference type="ARBA" id="ARBA00023125"/>
    </source>
</evidence>
<dbReference type="InterPro" id="IPR010982">
    <property type="entry name" value="Lambda_DNA-bd_dom_sf"/>
</dbReference>
<dbReference type="GO" id="GO:0003700">
    <property type="term" value="F:DNA-binding transcription factor activity"/>
    <property type="evidence" value="ECO:0007669"/>
    <property type="project" value="TreeGrafter"/>
</dbReference>
<feature type="region of interest" description="Disordered" evidence="4">
    <location>
        <begin position="1"/>
        <end position="26"/>
    </location>
</feature>
<dbReference type="Proteomes" id="UP000440498">
    <property type="component" value="Unassembled WGS sequence"/>
</dbReference>
<evidence type="ECO:0000256" key="4">
    <source>
        <dbReference type="SAM" id="MobiDB-lite"/>
    </source>
</evidence>
<protein>
    <submittedName>
        <fullName evidence="6">LacI family DNA-binding transcriptional regulator</fullName>
    </submittedName>
</protein>
<proteinExistence type="predicted"/>
<keyword evidence="1" id="KW-0805">Transcription regulation</keyword>
<dbReference type="Pfam" id="PF13377">
    <property type="entry name" value="Peripla_BP_3"/>
    <property type="match status" value="1"/>
</dbReference>
<dbReference type="PANTHER" id="PTHR30146">
    <property type="entry name" value="LACI-RELATED TRANSCRIPTIONAL REPRESSOR"/>
    <property type="match status" value="1"/>
</dbReference>
<dbReference type="InterPro" id="IPR000843">
    <property type="entry name" value="HTH_LacI"/>
</dbReference>
<name>A0A6A7MXR2_9BURK</name>
<dbReference type="InterPro" id="IPR028082">
    <property type="entry name" value="Peripla_BP_I"/>
</dbReference>
<gene>
    <name evidence="6" type="ORF">GEV02_05225</name>
</gene>
<dbReference type="SUPFAM" id="SSF53822">
    <property type="entry name" value="Periplasmic binding protein-like I"/>
    <property type="match status" value="1"/>
</dbReference>
<accession>A0A6A7MXR2</accession>
<evidence type="ECO:0000256" key="3">
    <source>
        <dbReference type="ARBA" id="ARBA00023163"/>
    </source>
</evidence>
<dbReference type="CDD" id="cd01575">
    <property type="entry name" value="PBP1_GntR"/>
    <property type="match status" value="1"/>
</dbReference>
<keyword evidence="2 6" id="KW-0238">DNA-binding</keyword>
<evidence type="ECO:0000313" key="6">
    <source>
        <dbReference type="EMBL" id="MQA37544.1"/>
    </source>
</evidence>
<evidence type="ECO:0000259" key="5">
    <source>
        <dbReference type="PROSITE" id="PS50932"/>
    </source>
</evidence>
<dbReference type="SMART" id="SM00354">
    <property type="entry name" value="HTH_LACI"/>
    <property type="match status" value="1"/>
</dbReference>